<name>A0A1A9ZLH4_GLOPL</name>
<protein>
    <submittedName>
        <fullName evidence="1">Uncharacterized protein</fullName>
    </submittedName>
</protein>
<dbReference type="VEuPathDB" id="VectorBase:GPAI018343"/>
<reference evidence="2" key="1">
    <citation type="submission" date="2014-03" db="EMBL/GenBank/DDBJ databases">
        <authorList>
            <person name="Aksoy S."/>
            <person name="Warren W."/>
            <person name="Wilson R.K."/>
        </authorList>
    </citation>
    <scope>NUCLEOTIDE SEQUENCE [LARGE SCALE GENOMIC DNA]</scope>
    <source>
        <strain evidence="2">IAEA</strain>
    </source>
</reference>
<sequence length="164" mass="18885">MVKKALKTLKHLKFMGGLLGTMLSCESRIYELFKLVFSKEILFSSDNYLNTCVHCKHQTSNVSPLQTENTEICGMPTLNYIVISRPHKIVQRQPPHKVCFPTIFGTIPCRYPIKKLDDTATYIVHHGRFFKKIFPEDLRISSHCKSEKKSFTARDSDTYNIGVK</sequence>
<dbReference type="PROSITE" id="PS51257">
    <property type="entry name" value="PROKAR_LIPOPROTEIN"/>
    <property type="match status" value="1"/>
</dbReference>
<evidence type="ECO:0000313" key="2">
    <source>
        <dbReference type="Proteomes" id="UP000092445"/>
    </source>
</evidence>
<organism evidence="1 2">
    <name type="scientific">Glossina pallidipes</name>
    <name type="common">Tsetse fly</name>
    <dbReference type="NCBI Taxonomy" id="7398"/>
    <lineage>
        <taxon>Eukaryota</taxon>
        <taxon>Metazoa</taxon>
        <taxon>Ecdysozoa</taxon>
        <taxon>Arthropoda</taxon>
        <taxon>Hexapoda</taxon>
        <taxon>Insecta</taxon>
        <taxon>Pterygota</taxon>
        <taxon>Neoptera</taxon>
        <taxon>Endopterygota</taxon>
        <taxon>Diptera</taxon>
        <taxon>Brachycera</taxon>
        <taxon>Muscomorpha</taxon>
        <taxon>Hippoboscoidea</taxon>
        <taxon>Glossinidae</taxon>
        <taxon>Glossina</taxon>
    </lineage>
</organism>
<accession>A0A1A9ZLH4</accession>
<keyword evidence="2" id="KW-1185">Reference proteome</keyword>
<reference evidence="1" key="2">
    <citation type="submission" date="2020-05" db="UniProtKB">
        <authorList>
            <consortium name="EnsemblMetazoa"/>
        </authorList>
    </citation>
    <scope>IDENTIFICATION</scope>
    <source>
        <strain evidence="1">IAEA</strain>
    </source>
</reference>
<dbReference type="EnsemblMetazoa" id="GPAI018343-RA">
    <property type="protein sequence ID" value="GPAI018343-PA"/>
    <property type="gene ID" value="GPAI018343"/>
</dbReference>
<proteinExistence type="predicted"/>
<dbReference type="Proteomes" id="UP000092445">
    <property type="component" value="Unassembled WGS sequence"/>
</dbReference>
<dbReference type="AlphaFoldDB" id="A0A1A9ZLH4"/>
<evidence type="ECO:0000313" key="1">
    <source>
        <dbReference type="EnsemblMetazoa" id="GPAI018343-PA"/>
    </source>
</evidence>